<feature type="transmembrane region" description="Helical" evidence="6">
    <location>
        <begin position="219"/>
        <end position="238"/>
    </location>
</feature>
<keyword evidence="8" id="KW-1185">Reference proteome</keyword>
<dbReference type="PANTHER" id="PTHR30482:SF17">
    <property type="entry name" value="ABC TRANSPORTER ATP-BINDING PROTEIN"/>
    <property type="match status" value="1"/>
</dbReference>
<evidence type="ECO:0000256" key="3">
    <source>
        <dbReference type="ARBA" id="ARBA00022692"/>
    </source>
</evidence>
<evidence type="ECO:0000313" key="7">
    <source>
        <dbReference type="EMBL" id="VDS07516.1"/>
    </source>
</evidence>
<accession>A0A447IJ41</accession>
<feature type="transmembrane region" description="Helical" evidence="6">
    <location>
        <begin position="250"/>
        <end position="270"/>
    </location>
</feature>
<keyword evidence="2" id="KW-1003">Cell membrane</keyword>
<dbReference type="InterPro" id="IPR043428">
    <property type="entry name" value="LivM-like"/>
</dbReference>
<keyword evidence="5 6" id="KW-0472">Membrane</keyword>
<organism evidence="7 8">
    <name type="scientific">Paracoccus haematequi</name>
    <dbReference type="NCBI Taxonomy" id="2491866"/>
    <lineage>
        <taxon>Bacteria</taxon>
        <taxon>Pseudomonadati</taxon>
        <taxon>Pseudomonadota</taxon>
        <taxon>Alphaproteobacteria</taxon>
        <taxon>Rhodobacterales</taxon>
        <taxon>Paracoccaceae</taxon>
        <taxon>Paracoccus</taxon>
    </lineage>
</organism>
<comment type="subcellular location">
    <subcellularLocation>
        <location evidence="1">Cell membrane</location>
        <topology evidence="1">Multi-pass membrane protein</topology>
    </subcellularLocation>
</comment>
<dbReference type="CDD" id="cd06581">
    <property type="entry name" value="TM_PBP1_LivM_like"/>
    <property type="match status" value="1"/>
</dbReference>
<dbReference type="AlphaFoldDB" id="A0A447IJ41"/>
<feature type="transmembrane region" description="Helical" evidence="6">
    <location>
        <begin position="169"/>
        <end position="189"/>
    </location>
</feature>
<dbReference type="GO" id="GO:0005886">
    <property type="term" value="C:plasma membrane"/>
    <property type="evidence" value="ECO:0007669"/>
    <property type="project" value="UniProtKB-SubCell"/>
</dbReference>
<protein>
    <submittedName>
        <fullName evidence="7">Leucine/isoleucine/valine transporter permease subunit</fullName>
    </submittedName>
</protein>
<feature type="transmembrane region" description="Helical" evidence="6">
    <location>
        <begin position="290"/>
        <end position="309"/>
    </location>
</feature>
<dbReference type="RefSeq" id="WP_206436849.1">
    <property type="nucleotide sequence ID" value="NZ_UZWE01000021.1"/>
</dbReference>
<sequence>MRTLLPPAMLIVAVVLLAALPVIGSRALVQDLFMVLCLLVLALNWNMLAGFAGLISVGQQAFVGIGAYGMFACVILGGMDPLAGLLVGGLAAMALSVPVAFFTFRLNGAYFAIGTWAVADIARLALGQWKALGGGTGTALPKAAVQDMPGIEAIRALIGGSKAAAVDALTYWLALALAAAMLAASWAFLRSRMGLGLQAVRDNPVAARSVGVDPVRLKALVFLLTAFGTGICGGLLFIQIGRISPDAAFSLLDWTAFVIFIVVIGGIGTLPGPVVGVLVFYGLQTLLADYGTVYLIVLGLIGIAIMLFARRGLWGGFTRRTGLDPVPLSHAAPRPVPTPES</sequence>
<feature type="transmembrane region" description="Helical" evidence="6">
    <location>
        <begin position="61"/>
        <end position="79"/>
    </location>
</feature>
<proteinExistence type="predicted"/>
<gene>
    <name evidence="7" type="ORF">PARHAE_00692</name>
</gene>
<evidence type="ECO:0000256" key="6">
    <source>
        <dbReference type="SAM" id="Phobius"/>
    </source>
</evidence>
<dbReference type="PANTHER" id="PTHR30482">
    <property type="entry name" value="HIGH-AFFINITY BRANCHED-CHAIN AMINO ACID TRANSPORT SYSTEM PERMEASE"/>
    <property type="match status" value="1"/>
</dbReference>
<dbReference type="Pfam" id="PF02653">
    <property type="entry name" value="BPD_transp_2"/>
    <property type="match status" value="1"/>
</dbReference>
<dbReference type="InterPro" id="IPR001851">
    <property type="entry name" value="ABC_transp_permease"/>
</dbReference>
<dbReference type="Proteomes" id="UP000270743">
    <property type="component" value="Unassembled WGS sequence"/>
</dbReference>
<dbReference type="EMBL" id="UZWE01000021">
    <property type="protein sequence ID" value="VDS07516.1"/>
    <property type="molecule type" value="Genomic_DNA"/>
</dbReference>
<evidence type="ECO:0000313" key="8">
    <source>
        <dbReference type="Proteomes" id="UP000270743"/>
    </source>
</evidence>
<evidence type="ECO:0000256" key="5">
    <source>
        <dbReference type="ARBA" id="ARBA00023136"/>
    </source>
</evidence>
<evidence type="ECO:0000256" key="4">
    <source>
        <dbReference type="ARBA" id="ARBA00022989"/>
    </source>
</evidence>
<name>A0A447IJ41_9RHOB</name>
<feature type="transmembrane region" description="Helical" evidence="6">
    <location>
        <begin position="85"/>
        <end position="104"/>
    </location>
</feature>
<keyword evidence="4 6" id="KW-1133">Transmembrane helix</keyword>
<dbReference type="GO" id="GO:0015658">
    <property type="term" value="F:branched-chain amino acid transmembrane transporter activity"/>
    <property type="evidence" value="ECO:0007669"/>
    <property type="project" value="InterPro"/>
</dbReference>
<reference evidence="7 8" key="1">
    <citation type="submission" date="2018-12" db="EMBL/GenBank/DDBJ databases">
        <authorList>
            <person name="Criscuolo A."/>
        </authorList>
    </citation>
    <scope>NUCLEOTIDE SEQUENCE [LARGE SCALE GENOMIC DNA]</scope>
    <source>
        <strain evidence="7">ACIP1116241</strain>
    </source>
</reference>
<keyword evidence="3 6" id="KW-0812">Transmembrane</keyword>
<feature type="transmembrane region" description="Helical" evidence="6">
    <location>
        <begin position="34"/>
        <end position="54"/>
    </location>
</feature>
<evidence type="ECO:0000256" key="1">
    <source>
        <dbReference type="ARBA" id="ARBA00004651"/>
    </source>
</evidence>
<evidence type="ECO:0000256" key="2">
    <source>
        <dbReference type="ARBA" id="ARBA00022475"/>
    </source>
</evidence>